<dbReference type="Gene3D" id="3.80.10.10">
    <property type="entry name" value="Ribonuclease Inhibitor"/>
    <property type="match status" value="3"/>
</dbReference>
<evidence type="ECO:0000256" key="11">
    <source>
        <dbReference type="ARBA" id="ARBA00022729"/>
    </source>
</evidence>
<dbReference type="Pfam" id="PF13855">
    <property type="entry name" value="LRR_8"/>
    <property type="match status" value="1"/>
</dbReference>
<keyword evidence="7" id="KW-0597">Phosphoprotein</keyword>
<dbReference type="FunFam" id="3.80.10.10:FF:000095">
    <property type="entry name" value="LRR receptor-like serine/threonine-protein kinase GSO1"/>
    <property type="match status" value="1"/>
</dbReference>
<feature type="binding site" evidence="22">
    <location>
        <position position="686"/>
    </location>
    <ligand>
        <name>ATP</name>
        <dbReference type="ChEBI" id="CHEBI:30616"/>
    </ligand>
</feature>
<comment type="catalytic activity">
    <reaction evidence="20">
        <text>L-threonyl-[protein] + ATP = O-phospho-L-threonyl-[protein] + ADP + H(+)</text>
        <dbReference type="Rhea" id="RHEA:46608"/>
        <dbReference type="Rhea" id="RHEA-COMP:11060"/>
        <dbReference type="Rhea" id="RHEA-COMP:11605"/>
        <dbReference type="ChEBI" id="CHEBI:15378"/>
        <dbReference type="ChEBI" id="CHEBI:30013"/>
        <dbReference type="ChEBI" id="CHEBI:30616"/>
        <dbReference type="ChEBI" id="CHEBI:61977"/>
        <dbReference type="ChEBI" id="CHEBI:456216"/>
        <dbReference type="EC" id="2.7.11.1"/>
    </reaction>
</comment>
<keyword evidence="13 22" id="KW-0547">Nucleotide-binding</keyword>
<keyword evidence="6" id="KW-0723">Serine/threonine-protein kinase</keyword>
<evidence type="ECO:0000256" key="5">
    <source>
        <dbReference type="ARBA" id="ARBA00022475"/>
    </source>
</evidence>
<keyword evidence="14" id="KW-0418">Kinase</keyword>
<keyword evidence="17 23" id="KW-0472">Membrane</keyword>
<dbReference type="InterPro" id="IPR000719">
    <property type="entry name" value="Prot_kinase_dom"/>
</dbReference>
<comment type="similarity">
    <text evidence="3">Belongs to the protein kinase superfamily. Ser/Thr protein kinase family.</text>
</comment>
<dbReference type="SMART" id="SM00369">
    <property type="entry name" value="LRR_TYP"/>
    <property type="match status" value="6"/>
</dbReference>
<accession>A0AAW1H8A7</accession>
<evidence type="ECO:0000256" key="18">
    <source>
        <dbReference type="ARBA" id="ARBA00023170"/>
    </source>
</evidence>
<keyword evidence="10 23" id="KW-0812">Transmembrane</keyword>
<evidence type="ECO:0000256" key="12">
    <source>
        <dbReference type="ARBA" id="ARBA00022737"/>
    </source>
</evidence>
<keyword evidence="5" id="KW-1003">Cell membrane</keyword>
<dbReference type="SMART" id="SM00220">
    <property type="entry name" value="S_TKc"/>
    <property type="match status" value="1"/>
</dbReference>
<reference evidence="25" key="1">
    <citation type="submission" date="2024-03" db="EMBL/GenBank/DDBJ databases">
        <title>WGS assembly of Saponaria officinalis var. Norfolk2.</title>
        <authorList>
            <person name="Jenkins J."/>
            <person name="Shu S."/>
            <person name="Grimwood J."/>
            <person name="Barry K."/>
            <person name="Goodstein D."/>
            <person name="Schmutz J."/>
            <person name="Leebens-Mack J."/>
            <person name="Osbourn A."/>
        </authorList>
    </citation>
    <scope>NUCLEOTIDE SEQUENCE [LARGE SCALE GENOMIC DNA]</scope>
    <source>
        <strain evidence="25">JIC</strain>
    </source>
</reference>
<evidence type="ECO:0000256" key="23">
    <source>
        <dbReference type="SAM" id="Phobius"/>
    </source>
</evidence>
<evidence type="ECO:0000256" key="10">
    <source>
        <dbReference type="ARBA" id="ARBA00022692"/>
    </source>
</evidence>
<evidence type="ECO:0000256" key="3">
    <source>
        <dbReference type="ARBA" id="ARBA00008684"/>
    </source>
</evidence>
<dbReference type="FunFam" id="1.10.510.10:FF:000358">
    <property type="entry name" value="Putative leucine-rich repeat receptor-like serine/threonine-protein kinase"/>
    <property type="match status" value="1"/>
</dbReference>
<dbReference type="GO" id="GO:0005524">
    <property type="term" value="F:ATP binding"/>
    <property type="evidence" value="ECO:0007669"/>
    <property type="project" value="UniProtKB-UniRule"/>
</dbReference>
<evidence type="ECO:0000256" key="14">
    <source>
        <dbReference type="ARBA" id="ARBA00022777"/>
    </source>
</evidence>
<sequence>MGGAQQLGNETDHAALLAFKDRLVGHHVGVLSSWNHSLHHCSWEGITCGAVHNRVIALDLNSRGLVGTISPFIGNLSFLADIVLYNNSLVGPIPIEIGRLYRLQLLELYNNTLNGEIPANLSACLNLKKLSIGDNKLEGKLPSELRALSKLSTLLIYSNGFTGPLFDVVTNLTSLEAIYAAYNGFTGNIPTNIGKFRNLNMFLINLGDNQLHGELPPDIGHKLPHLAVLDLYSNQFSGAFPNSIFNLTDLFNLDLNTNNFVGSIPYDFGNLHNLEFLGLSINNLKGDIGFIGTLVNCSKLDYLEISENEFTGVFPKSIANLSTSLQVFLCEYNGIRGEFPLGITNLINLQMLLLSGNELTGLIPRDLGRLRSLEFLSFGLNMLSGNIPDSFGNLSRLSTLSLNNNHLEGSVPPNLGSCQSLLKLDLSSNHLNGTLVDDLFTGPAKFISLLLYDNLLDGIIPLEISMQINLVEFSVSGNKLSGTIPDGLGKCSGLKSLDLHSNFLHGNIPSSFSSLSSLQTIVLSENNLSGTIPNYFSKFALQLLNLSYNNFEGQVPTTGVFANISAIALDGNIKLCGGISKMRLPRCVKTEKIKRRRKISHAVRLAIFVICALVGVLIVATLVYLTCHKKKMVLTSSSSTKEVVMKVSYDMLLKATDEFSLENRVGVGGFGSVFRGILNGDTFAIKVLNLHTRGASKSFIAECKALQNIRHRNLVGIVTVCSSIDFRGNDFKALVYEFMPNGSLDGWIHADKTEKLTLIQRLNIAIDVANALYYLHHDCEIPIVHRDLKPTNILLDNNMVARVGDFGLAKFLAQPQHPNQSNSTGIRGTIGYVAPEYGLGSDPSPEGDLYSYGVVLLELLTGKRPTDSNFQEYDLHTFVEASFPDNVLEIIDPTLVDNEISEEINNRRAIKAVGCRRVDCTVSALSVGIACSKHLPQDRMKISDAISKLQVTRDNLCQSSFTNDCVNQKFKPMIKV</sequence>
<evidence type="ECO:0000256" key="7">
    <source>
        <dbReference type="ARBA" id="ARBA00022553"/>
    </source>
</evidence>
<keyword evidence="9" id="KW-0808">Transferase</keyword>
<dbReference type="FunFam" id="3.30.200.20:FF:000432">
    <property type="entry name" value="LRR receptor-like serine/threonine-protein kinase EFR"/>
    <property type="match status" value="1"/>
</dbReference>
<dbReference type="Proteomes" id="UP001443914">
    <property type="component" value="Unassembled WGS sequence"/>
</dbReference>
<evidence type="ECO:0000256" key="1">
    <source>
        <dbReference type="ARBA" id="ARBA00004162"/>
    </source>
</evidence>
<evidence type="ECO:0000256" key="2">
    <source>
        <dbReference type="ARBA" id="ARBA00004479"/>
    </source>
</evidence>
<organism evidence="25 26">
    <name type="scientific">Saponaria officinalis</name>
    <name type="common">Common soapwort</name>
    <name type="synonym">Lychnis saponaria</name>
    <dbReference type="NCBI Taxonomy" id="3572"/>
    <lineage>
        <taxon>Eukaryota</taxon>
        <taxon>Viridiplantae</taxon>
        <taxon>Streptophyta</taxon>
        <taxon>Embryophyta</taxon>
        <taxon>Tracheophyta</taxon>
        <taxon>Spermatophyta</taxon>
        <taxon>Magnoliopsida</taxon>
        <taxon>eudicotyledons</taxon>
        <taxon>Gunneridae</taxon>
        <taxon>Pentapetalae</taxon>
        <taxon>Caryophyllales</taxon>
        <taxon>Caryophyllaceae</taxon>
        <taxon>Caryophylleae</taxon>
        <taxon>Saponaria</taxon>
    </lineage>
</organism>
<keyword evidence="12" id="KW-0677">Repeat</keyword>
<dbReference type="SUPFAM" id="SSF52058">
    <property type="entry name" value="L domain-like"/>
    <property type="match status" value="1"/>
</dbReference>
<evidence type="ECO:0000256" key="19">
    <source>
        <dbReference type="ARBA" id="ARBA00023180"/>
    </source>
</evidence>
<dbReference type="Pfam" id="PF00069">
    <property type="entry name" value="Pkinase"/>
    <property type="match status" value="1"/>
</dbReference>
<dbReference type="InterPro" id="IPR003591">
    <property type="entry name" value="Leu-rich_rpt_typical-subtyp"/>
</dbReference>
<comment type="caution">
    <text evidence="25">The sequence shown here is derived from an EMBL/GenBank/DDBJ whole genome shotgun (WGS) entry which is preliminary data.</text>
</comment>
<keyword evidence="16 23" id="KW-1133">Transmembrane helix</keyword>
<dbReference type="EMBL" id="JBDFQZ010000012">
    <property type="protein sequence ID" value="KAK9672283.1"/>
    <property type="molecule type" value="Genomic_DNA"/>
</dbReference>
<keyword evidence="8" id="KW-0433">Leucine-rich repeat</keyword>
<dbReference type="PANTHER" id="PTHR27008">
    <property type="entry name" value="OS04G0122200 PROTEIN"/>
    <property type="match status" value="1"/>
</dbReference>
<evidence type="ECO:0000313" key="26">
    <source>
        <dbReference type="Proteomes" id="UP001443914"/>
    </source>
</evidence>
<keyword evidence="15 22" id="KW-0067">ATP-binding</keyword>
<keyword evidence="11" id="KW-0732">Signal</keyword>
<comment type="subcellular location">
    <subcellularLocation>
        <location evidence="1">Cell membrane</location>
        <topology evidence="1">Single-pass membrane protein</topology>
    </subcellularLocation>
    <subcellularLocation>
        <location evidence="2">Membrane</location>
        <topology evidence="2">Single-pass type I membrane protein</topology>
    </subcellularLocation>
</comment>
<evidence type="ECO:0000256" key="16">
    <source>
        <dbReference type="ARBA" id="ARBA00022989"/>
    </source>
</evidence>
<dbReference type="GO" id="GO:0004674">
    <property type="term" value="F:protein serine/threonine kinase activity"/>
    <property type="evidence" value="ECO:0007669"/>
    <property type="project" value="UniProtKB-KW"/>
</dbReference>
<dbReference type="PROSITE" id="PS50011">
    <property type="entry name" value="PROTEIN_KINASE_DOM"/>
    <property type="match status" value="1"/>
</dbReference>
<proteinExistence type="inferred from homology"/>
<dbReference type="AlphaFoldDB" id="A0AAW1H8A7"/>
<dbReference type="EC" id="2.7.11.1" evidence="4"/>
<dbReference type="Gene3D" id="3.30.200.20">
    <property type="entry name" value="Phosphorylase Kinase, domain 1"/>
    <property type="match status" value="1"/>
</dbReference>
<dbReference type="Gene3D" id="1.10.510.10">
    <property type="entry name" value="Transferase(Phosphotransferase) domain 1"/>
    <property type="match status" value="1"/>
</dbReference>
<comment type="catalytic activity">
    <reaction evidence="21">
        <text>L-seryl-[protein] + ATP = O-phospho-L-seryl-[protein] + ADP + H(+)</text>
        <dbReference type="Rhea" id="RHEA:17989"/>
        <dbReference type="Rhea" id="RHEA-COMP:9863"/>
        <dbReference type="Rhea" id="RHEA-COMP:11604"/>
        <dbReference type="ChEBI" id="CHEBI:15378"/>
        <dbReference type="ChEBI" id="CHEBI:29999"/>
        <dbReference type="ChEBI" id="CHEBI:30616"/>
        <dbReference type="ChEBI" id="CHEBI:83421"/>
        <dbReference type="ChEBI" id="CHEBI:456216"/>
        <dbReference type="EC" id="2.7.11.1"/>
    </reaction>
</comment>
<dbReference type="PROSITE" id="PS00108">
    <property type="entry name" value="PROTEIN_KINASE_ST"/>
    <property type="match status" value="1"/>
</dbReference>
<dbReference type="InterPro" id="IPR051809">
    <property type="entry name" value="Plant_receptor-like_S/T_kinase"/>
</dbReference>
<evidence type="ECO:0000256" key="8">
    <source>
        <dbReference type="ARBA" id="ARBA00022614"/>
    </source>
</evidence>
<feature type="domain" description="Protein kinase" evidence="24">
    <location>
        <begin position="659"/>
        <end position="956"/>
    </location>
</feature>
<dbReference type="InterPro" id="IPR017441">
    <property type="entry name" value="Protein_kinase_ATP_BS"/>
</dbReference>
<dbReference type="SUPFAM" id="SSF56112">
    <property type="entry name" value="Protein kinase-like (PK-like)"/>
    <property type="match status" value="1"/>
</dbReference>
<dbReference type="InterPro" id="IPR008271">
    <property type="entry name" value="Ser/Thr_kinase_AS"/>
</dbReference>
<evidence type="ECO:0000256" key="13">
    <source>
        <dbReference type="ARBA" id="ARBA00022741"/>
    </source>
</evidence>
<evidence type="ECO:0000313" key="25">
    <source>
        <dbReference type="EMBL" id="KAK9672283.1"/>
    </source>
</evidence>
<evidence type="ECO:0000256" key="21">
    <source>
        <dbReference type="ARBA" id="ARBA00048679"/>
    </source>
</evidence>
<dbReference type="InterPro" id="IPR011009">
    <property type="entry name" value="Kinase-like_dom_sf"/>
</dbReference>
<dbReference type="PROSITE" id="PS00107">
    <property type="entry name" value="PROTEIN_KINASE_ATP"/>
    <property type="match status" value="1"/>
</dbReference>
<dbReference type="FunFam" id="3.80.10.10:FF:000288">
    <property type="entry name" value="LRR receptor-like serine/threonine-protein kinase EFR"/>
    <property type="match status" value="1"/>
</dbReference>
<dbReference type="InterPro" id="IPR001611">
    <property type="entry name" value="Leu-rich_rpt"/>
</dbReference>
<dbReference type="Pfam" id="PF00560">
    <property type="entry name" value="LRR_1"/>
    <property type="match status" value="5"/>
</dbReference>
<gene>
    <name evidence="25" type="ORF">RND81_12G089200</name>
</gene>
<dbReference type="GO" id="GO:0005886">
    <property type="term" value="C:plasma membrane"/>
    <property type="evidence" value="ECO:0007669"/>
    <property type="project" value="UniProtKB-SubCell"/>
</dbReference>
<dbReference type="InterPro" id="IPR032675">
    <property type="entry name" value="LRR_dom_sf"/>
</dbReference>
<feature type="transmembrane region" description="Helical" evidence="23">
    <location>
        <begin position="602"/>
        <end position="625"/>
    </location>
</feature>
<evidence type="ECO:0000256" key="22">
    <source>
        <dbReference type="PROSITE-ProRule" id="PRU10141"/>
    </source>
</evidence>
<keyword evidence="18" id="KW-0675">Receptor</keyword>
<evidence type="ECO:0000256" key="15">
    <source>
        <dbReference type="ARBA" id="ARBA00022840"/>
    </source>
</evidence>
<keyword evidence="26" id="KW-1185">Reference proteome</keyword>
<evidence type="ECO:0000256" key="6">
    <source>
        <dbReference type="ARBA" id="ARBA00022527"/>
    </source>
</evidence>
<evidence type="ECO:0000256" key="20">
    <source>
        <dbReference type="ARBA" id="ARBA00047899"/>
    </source>
</evidence>
<dbReference type="Pfam" id="PF08263">
    <property type="entry name" value="LRRNT_2"/>
    <property type="match status" value="1"/>
</dbReference>
<keyword evidence="19" id="KW-0325">Glycoprotein</keyword>
<name>A0AAW1H8A7_SAPOF</name>
<evidence type="ECO:0000256" key="17">
    <source>
        <dbReference type="ARBA" id="ARBA00023136"/>
    </source>
</evidence>
<evidence type="ECO:0000259" key="24">
    <source>
        <dbReference type="PROSITE" id="PS50011"/>
    </source>
</evidence>
<protein>
    <recommendedName>
        <fullName evidence="4">non-specific serine/threonine protein kinase</fullName>
        <ecNumber evidence="4">2.7.11.1</ecNumber>
    </recommendedName>
</protein>
<dbReference type="InterPro" id="IPR013210">
    <property type="entry name" value="LRR_N_plant-typ"/>
</dbReference>
<dbReference type="PANTHER" id="PTHR27008:SF499">
    <property type="entry name" value="OS06G0581500 PROTEIN"/>
    <property type="match status" value="1"/>
</dbReference>
<evidence type="ECO:0000256" key="4">
    <source>
        <dbReference type="ARBA" id="ARBA00012513"/>
    </source>
</evidence>
<evidence type="ECO:0000256" key="9">
    <source>
        <dbReference type="ARBA" id="ARBA00022679"/>
    </source>
</evidence>
<dbReference type="SUPFAM" id="SSF52047">
    <property type="entry name" value="RNI-like"/>
    <property type="match status" value="1"/>
</dbReference>